<feature type="transmembrane region" description="Helical" evidence="6">
    <location>
        <begin position="79"/>
        <end position="102"/>
    </location>
</feature>
<feature type="transmembrane region" description="Helical" evidence="6">
    <location>
        <begin position="319"/>
        <end position="341"/>
    </location>
</feature>
<dbReference type="InterPro" id="IPR011701">
    <property type="entry name" value="MFS"/>
</dbReference>
<proteinExistence type="predicted"/>
<evidence type="ECO:0000313" key="8">
    <source>
        <dbReference type="EMBL" id="BET95404.1"/>
    </source>
</evidence>
<feature type="transmembrane region" description="Helical" evidence="6">
    <location>
        <begin position="259"/>
        <end position="279"/>
    </location>
</feature>
<evidence type="ECO:0000259" key="7">
    <source>
        <dbReference type="PROSITE" id="PS50850"/>
    </source>
</evidence>
<feature type="transmembrane region" description="Helical" evidence="6">
    <location>
        <begin position="286"/>
        <end position="307"/>
    </location>
</feature>
<dbReference type="RefSeq" id="WP_374052375.1">
    <property type="nucleotide sequence ID" value="NZ_AP028978.1"/>
</dbReference>
<dbReference type="InterPro" id="IPR020846">
    <property type="entry name" value="MFS_dom"/>
</dbReference>
<evidence type="ECO:0000313" key="9">
    <source>
        <dbReference type="Proteomes" id="UP001529514"/>
    </source>
</evidence>
<reference evidence="8 9" key="1">
    <citation type="submission" date="2023-10" db="EMBL/GenBank/DDBJ databases">
        <title>Xenorhabdus taiwanensis sp. nov., a symbiotic bacterium associated with the entomopathogenic nematode Steinernema taiwanensis.</title>
        <authorList>
            <person name="Tseng C.T."/>
            <person name="Shu H.Y."/>
            <person name="Chen M.H."/>
            <person name="Fang Y.J."/>
            <person name="Wu T.L."/>
            <person name="Lin Y.C."/>
            <person name="Huang C.J."/>
        </authorList>
    </citation>
    <scope>NUCLEOTIDE SEQUENCE [LARGE SCALE GENOMIC DNA]</scope>
    <source>
        <strain evidence="8 9">TCT-1</strain>
    </source>
</reference>
<feature type="transmembrane region" description="Helical" evidence="6">
    <location>
        <begin position="353"/>
        <end position="371"/>
    </location>
</feature>
<dbReference type="InterPro" id="IPR036259">
    <property type="entry name" value="MFS_trans_sf"/>
</dbReference>
<dbReference type="InterPro" id="IPR050189">
    <property type="entry name" value="MFS_Efflux_Transporters"/>
</dbReference>
<feature type="transmembrane region" description="Helical" evidence="6">
    <location>
        <begin position="12"/>
        <end position="32"/>
    </location>
</feature>
<feature type="transmembrane region" description="Helical" evidence="6">
    <location>
        <begin position="141"/>
        <end position="160"/>
    </location>
</feature>
<dbReference type="SUPFAM" id="SSF103473">
    <property type="entry name" value="MFS general substrate transporter"/>
    <property type="match status" value="1"/>
</dbReference>
<evidence type="ECO:0000256" key="3">
    <source>
        <dbReference type="ARBA" id="ARBA00022692"/>
    </source>
</evidence>
<feature type="transmembrane region" description="Helical" evidence="6">
    <location>
        <begin position="377"/>
        <end position="396"/>
    </location>
</feature>
<dbReference type="PROSITE" id="PS50850">
    <property type="entry name" value="MFS"/>
    <property type="match status" value="1"/>
</dbReference>
<accession>A0ABM8JSU4</accession>
<feature type="transmembrane region" description="Helical" evidence="6">
    <location>
        <begin position="108"/>
        <end position="129"/>
    </location>
</feature>
<dbReference type="Gene3D" id="1.20.1720.10">
    <property type="entry name" value="Multidrug resistance protein D"/>
    <property type="match status" value="1"/>
</dbReference>
<evidence type="ECO:0000256" key="1">
    <source>
        <dbReference type="ARBA" id="ARBA00004651"/>
    </source>
</evidence>
<dbReference type="PANTHER" id="PTHR43124">
    <property type="entry name" value="PURINE EFFLUX PUMP PBUE"/>
    <property type="match status" value="1"/>
</dbReference>
<feature type="domain" description="Major facilitator superfamily (MFS) profile" evidence="7">
    <location>
        <begin position="13"/>
        <end position="401"/>
    </location>
</feature>
<sequence>MNRRNSIRNVNVIFYLVCFSALFGSLAQNIYVPVIPTIQELFNAPLPLVNLTVSAFTFVLAIMQIVYGPLADSKGRKAILFPALTISVIGSIGCAMASDIYWLIAFRIIQAIGIAAIPVIAATIIGDLYEEQHRAKAISAYQMLLTLTPALGPLLGGYLAELNGYIAIFQFITVIGGLILISNLLWLPETKPEARPENKPKQPANAKRVFWQFGQILSNRIAQSVFCIGFMLFYCYFCFLTFLPIILNHEYDFSPANIGWMYIPISLAMIVGSYSYRLLHHRLSQINGLIISSLLNLALILLFSITYRFGIPTLISVTALYGFTLGISTPTHAALLLTTFVEERATVIGLYNFIRYMGMAVGPMIGSFLLFNNHYEWVFLMGALLFTVSIGFTAIMTQRHNKRR</sequence>
<dbReference type="Proteomes" id="UP001529514">
    <property type="component" value="Chromosome"/>
</dbReference>
<evidence type="ECO:0000256" key="4">
    <source>
        <dbReference type="ARBA" id="ARBA00022989"/>
    </source>
</evidence>
<keyword evidence="2" id="KW-1003">Cell membrane</keyword>
<evidence type="ECO:0000256" key="2">
    <source>
        <dbReference type="ARBA" id="ARBA00022475"/>
    </source>
</evidence>
<feature type="transmembrane region" description="Helical" evidence="6">
    <location>
        <begin position="166"/>
        <end position="187"/>
    </location>
</feature>
<name>A0ABM8JSU4_9GAMM</name>
<organism evidence="8 9">
    <name type="scientific">Xenorhabdus taiwanensis</name>
    <dbReference type="NCBI Taxonomy" id="3085177"/>
    <lineage>
        <taxon>Bacteria</taxon>
        <taxon>Pseudomonadati</taxon>
        <taxon>Pseudomonadota</taxon>
        <taxon>Gammaproteobacteria</taxon>
        <taxon>Enterobacterales</taxon>
        <taxon>Morganellaceae</taxon>
        <taxon>Xenorhabdus</taxon>
    </lineage>
</organism>
<keyword evidence="5 6" id="KW-0472">Membrane</keyword>
<gene>
    <name evidence="8" type="ORF">TCT1_03250</name>
</gene>
<evidence type="ECO:0000256" key="6">
    <source>
        <dbReference type="SAM" id="Phobius"/>
    </source>
</evidence>
<protein>
    <submittedName>
        <fullName evidence="8">MFS transporter</fullName>
    </submittedName>
</protein>
<keyword evidence="4 6" id="KW-1133">Transmembrane helix</keyword>
<dbReference type="PANTHER" id="PTHR43124:SF3">
    <property type="entry name" value="CHLORAMPHENICOL EFFLUX PUMP RV0191"/>
    <property type="match status" value="1"/>
</dbReference>
<dbReference type="EMBL" id="AP028978">
    <property type="protein sequence ID" value="BET95404.1"/>
    <property type="molecule type" value="Genomic_DNA"/>
</dbReference>
<dbReference type="CDD" id="cd17474">
    <property type="entry name" value="MFS_YfmO_like"/>
    <property type="match status" value="1"/>
</dbReference>
<evidence type="ECO:0000256" key="5">
    <source>
        <dbReference type="ARBA" id="ARBA00023136"/>
    </source>
</evidence>
<keyword evidence="3 6" id="KW-0812">Transmembrane</keyword>
<dbReference type="Pfam" id="PF07690">
    <property type="entry name" value="MFS_1"/>
    <property type="match status" value="1"/>
</dbReference>
<feature type="transmembrane region" description="Helical" evidence="6">
    <location>
        <begin position="225"/>
        <end position="247"/>
    </location>
</feature>
<keyword evidence="9" id="KW-1185">Reference proteome</keyword>
<comment type="subcellular location">
    <subcellularLocation>
        <location evidence="1">Cell membrane</location>
        <topology evidence="1">Multi-pass membrane protein</topology>
    </subcellularLocation>
</comment>
<feature type="transmembrane region" description="Helical" evidence="6">
    <location>
        <begin position="44"/>
        <end position="67"/>
    </location>
</feature>